<dbReference type="GO" id="GO:0071555">
    <property type="term" value="P:cell wall organization"/>
    <property type="evidence" value="ECO:0007669"/>
    <property type="project" value="InterPro"/>
</dbReference>
<dbReference type="InterPro" id="IPR013783">
    <property type="entry name" value="Ig-like_fold"/>
</dbReference>
<dbReference type="Proteomes" id="UP000196240">
    <property type="component" value="Unassembled WGS sequence"/>
</dbReference>
<dbReference type="RefSeq" id="WP_087014678.1">
    <property type="nucleotide sequence ID" value="NZ_FUUY01000015.1"/>
</dbReference>
<dbReference type="Pfam" id="PF00345">
    <property type="entry name" value="PapD_N"/>
    <property type="match status" value="1"/>
</dbReference>
<dbReference type="EMBL" id="FUUY01000015">
    <property type="protein sequence ID" value="SJX23552.1"/>
    <property type="molecule type" value="Genomic_DNA"/>
</dbReference>
<feature type="domain" description="Pili assembly chaperone N-terminal" evidence="1">
    <location>
        <begin position="24"/>
        <end position="143"/>
    </location>
</feature>
<dbReference type="PANTHER" id="PTHR30251:SF4">
    <property type="entry name" value="SLR1668 PROTEIN"/>
    <property type="match status" value="1"/>
</dbReference>
<evidence type="ECO:0000313" key="3">
    <source>
        <dbReference type="Proteomes" id="UP000196240"/>
    </source>
</evidence>
<gene>
    <name evidence="2" type="ORF">ACNJC6_03223</name>
</gene>
<accession>A0A1R7QH07</accession>
<dbReference type="Gene3D" id="2.60.40.10">
    <property type="entry name" value="Immunoglobulins"/>
    <property type="match status" value="1"/>
</dbReference>
<evidence type="ECO:0000259" key="1">
    <source>
        <dbReference type="Pfam" id="PF00345"/>
    </source>
</evidence>
<reference evidence="2 3" key="1">
    <citation type="submission" date="2017-02" db="EMBL/GenBank/DDBJ databases">
        <authorList>
            <person name="Peterson S.W."/>
        </authorList>
    </citation>
    <scope>NUCLEOTIDE SEQUENCE [LARGE SCALE GENOMIC DNA]</scope>
    <source>
        <strain evidence="2">C6</strain>
    </source>
</reference>
<protein>
    <submittedName>
        <fullName evidence="2">P pilus assembly protein</fullName>
    </submittedName>
</protein>
<dbReference type="AlphaFoldDB" id="A0A1R7QH07"/>
<dbReference type="SUPFAM" id="SSF49354">
    <property type="entry name" value="PapD-like"/>
    <property type="match status" value="1"/>
</dbReference>
<name>A0A1R7QH07_ACIJO</name>
<proteinExistence type="predicted"/>
<dbReference type="InterPro" id="IPR050643">
    <property type="entry name" value="Periplasmic_pilus_chap"/>
</dbReference>
<sequence>MKQLLKNLLLISIFFTSEVYANLVISPTQMYLSEKTRQRSTTVVLEAEDITAAKKFEMLAYKWTQNQQGEDVLELDHNILINPKVFVIQPESKQFVRVGFIQPLSKAEMEQEKAWRIVFKELAPIAEQDSLQFLFNISVPLFVGKQDAVKITAEHSYQNNHLMLMIKNNAQSHIQITSVTILDGQKNTVAEAREMKYLLGQHQYSFDMGQVKLGNIANYKLMLETDKNEKPIEITMKE</sequence>
<evidence type="ECO:0000313" key="2">
    <source>
        <dbReference type="EMBL" id="SJX23552.1"/>
    </source>
</evidence>
<dbReference type="GO" id="GO:0030288">
    <property type="term" value="C:outer membrane-bounded periplasmic space"/>
    <property type="evidence" value="ECO:0007669"/>
    <property type="project" value="InterPro"/>
</dbReference>
<dbReference type="InterPro" id="IPR008962">
    <property type="entry name" value="PapD-like_sf"/>
</dbReference>
<organism evidence="2 3">
    <name type="scientific">Acinetobacter johnsonii</name>
    <dbReference type="NCBI Taxonomy" id="40214"/>
    <lineage>
        <taxon>Bacteria</taxon>
        <taxon>Pseudomonadati</taxon>
        <taxon>Pseudomonadota</taxon>
        <taxon>Gammaproteobacteria</taxon>
        <taxon>Moraxellales</taxon>
        <taxon>Moraxellaceae</taxon>
        <taxon>Acinetobacter</taxon>
    </lineage>
</organism>
<dbReference type="InterPro" id="IPR016147">
    <property type="entry name" value="Pili_assmbl_chaperone_N"/>
</dbReference>
<dbReference type="PANTHER" id="PTHR30251">
    <property type="entry name" value="PILUS ASSEMBLY CHAPERONE"/>
    <property type="match status" value="1"/>
</dbReference>